<feature type="signal peptide" evidence="2">
    <location>
        <begin position="1"/>
        <end position="22"/>
    </location>
</feature>
<dbReference type="PANTHER" id="PTHR40940:SF1">
    <property type="entry name" value="PROTEIN BATD"/>
    <property type="match status" value="1"/>
</dbReference>
<comment type="caution">
    <text evidence="3">The sequence shown here is derived from an EMBL/GenBank/DDBJ whole genome shotgun (WGS) entry which is preliminary data.</text>
</comment>
<dbReference type="PANTHER" id="PTHR40940">
    <property type="entry name" value="PROTEIN BATD-RELATED"/>
    <property type="match status" value="1"/>
</dbReference>
<reference evidence="3 4" key="1">
    <citation type="submission" date="2015-09" db="EMBL/GenBank/DDBJ databases">
        <title>Identification and resolution of microdiversity through metagenomic sequencing of parallel consortia.</title>
        <authorList>
            <person name="Nelson W.C."/>
            <person name="Romine M.F."/>
            <person name="Lindemann S.R."/>
        </authorList>
    </citation>
    <scope>NUCLEOTIDE SEQUENCE [LARGE SCALE GENOMIC DNA]</scope>
    <source>
        <strain evidence="3">HL-55</strain>
    </source>
</reference>
<dbReference type="EMBL" id="LJZQ01000005">
    <property type="protein sequence ID" value="KPQ29661.1"/>
    <property type="molecule type" value="Genomic_DNA"/>
</dbReference>
<keyword evidence="2" id="KW-0732">Signal</keyword>
<dbReference type="AlphaFoldDB" id="A0A0P7ZBW5"/>
<dbReference type="OrthoDB" id="5293418at2"/>
<feature type="transmembrane region" description="Helical" evidence="1">
    <location>
        <begin position="428"/>
        <end position="449"/>
    </location>
</feature>
<name>A0A0P7ZBW5_9GAMM</name>
<keyword evidence="1" id="KW-1133">Transmembrane helix</keyword>
<gene>
    <name evidence="3" type="ORF">HLUCCX14_05540</name>
</gene>
<dbReference type="InterPro" id="IPR025738">
    <property type="entry name" value="BatD"/>
</dbReference>
<feature type="chain" id="PRO_5006147058" evidence="2">
    <location>
        <begin position="23"/>
        <end position="576"/>
    </location>
</feature>
<dbReference type="Pfam" id="PF13584">
    <property type="entry name" value="BatD"/>
    <property type="match status" value="1"/>
</dbReference>
<protein>
    <submittedName>
        <fullName evidence="3">Oxygen tolerance</fullName>
    </submittedName>
</protein>
<dbReference type="Proteomes" id="UP000050416">
    <property type="component" value="Unassembled WGS sequence"/>
</dbReference>
<keyword evidence="1" id="KW-0472">Membrane</keyword>
<evidence type="ECO:0000256" key="1">
    <source>
        <dbReference type="SAM" id="Phobius"/>
    </source>
</evidence>
<evidence type="ECO:0000313" key="3">
    <source>
        <dbReference type="EMBL" id="KPQ29661.1"/>
    </source>
</evidence>
<dbReference type="STRING" id="1305731.GCA_000934705_01651"/>
<keyword evidence="1" id="KW-0812">Transmembrane</keyword>
<evidence type="ECO:0000256" key="2">
    <source>
        <dbReference type="SAM" id="SignalP"/>
    </source>
</evidence>
<evidence type="ECO:0000313" key="4">
    <source>
        <dbReference type="Proteomes" id="UP000050416"/>
    </source>
</evidence>
<sequence>MVKRFLTSAVSLWLLLMMTAPAAWANALTVEPDRTQLYEGEILTLTVKGAMKIDINLTNLFSFDLSQLPSPNIEEVEPEFEILARNQRYSVQTVNNEMVGEITWTYQLAPTRSGTLTIPELTFQDSTSSPVTVEVLDGSPPNQPAPSRDSFIELSADKAEVYVQEQLILTIQLYFSGNLIRGELSEPEHPDAIIESLGKQREFARYRNGTRYRVVERRYAIFPQQPGELSLAPISFEGQARDASGQLRFLRDRQQLFDVQVKPVPDQYPAGQPWLPAASMTLSEEGLPSTGELSAGTNLNRKLTLQALGLPSEALPTLPQTVPDAIRSYPEQPLRNTETTADGLRSTLQQISALVPVQAGDAVLPAIRIPWWNTESDELEYAELPERRYKIDGGRAIVTPPIEDVTPPAGDQTPDIAVENPATDESSFWFVSTIVMTGLWLMTAAFWWFSRRQRDAQPQAGNTDDASETQAFTRLKDAIQAGSGQSSALLVSWARLRYPEQQLVTLEDVFEICGDSALADAMRRFQEGLFSNHRSSVGDDAIKRLINALERLRATRTAARSASAGLAPLYPASLSD</sequence>
<organism evidence="3 4">
    <name type="scientific">Marinobacter excellens HL-55</name>
    <dbReference type="NCBI Taxonomy" id="1305731"/>
    <lineage>
        <taxon>Bacteria</taxon>
        <taxon>Pseudomonadati</taxon>
        <taxon>Pseudomonadota</taxon>
        <taxon>Gammaproteobacteria</taxon>
        <taxon>Pseudomonadales</taxon>
        <taxon>Marinobacteraceae</taxon>
        <taxon>Marinobacter</taxon>
    </lineage>
</organism>
<proteinExistence type="predicted"/>
<accession>A0A0P7ZBW5</accession>
<dbReference type="PATRIC" id="fig|1305731.5.peg.2183"/>